<feature type="region of interest" description="Disordered" evidence="1">
    <location>
        <begin position="1"/>
        <end position="20"/>
    </location>
</feature>
<evidence type="ECO:0000256" key="1">
    <source>
        <dbReference type="SAM" id="MobiDB-lite"/>
    </source>
</evidence>
<dbReference type="InterPro" id="IPR008775">
    <property type="entry name" value="Phytyl_CoA_dOase-like"/>
</dbReference>
<sequence>MNAVSESDHATPRDAGGPDENHRSYLFDIDDVRWLPHLRERGYAVLTNVLTPDDVATAKNLLWEDICGAYGVSCDNPSTLSKLSLPFHGIVASMAQTAGTWHIRGNANVHEAFSTIWDTSDLIASMDAIILWRSDSHHDTEGLHLDQNPFKKPYLDCIQGMVPLLPVTSDVGGLRVVPFSHTEEARTRFCERFPEYKYRGDFLYVDEDPLKPAVLLECGPGDLILWDSRTVHGGTVGPGVGPQSEQTPRICRMAITVALTPRAKASQKVLQLRRKGFENGISFNHCPHEAGTSTGTIQAKRKKGCKKFDLTESQLKVL</sequence>
<evidence type="ECO:0008006" key="3">
    <source>
        <dbReference type="Google" id="ProtNLM"/>
    </source>
</evidence>
<gene>
    <name evidence="2" type="ORF">OAUR00152_LOCUS24536</name>
</gene>
<dbReference type="Pfam" id="PF05721">
    <property type="entry name" value="PhyH"/>
    <property type="match status" value="1"/>
</dbReference>
<dbReference type="AlphaFoldDB" id="A0A7S4JAC9"/>
<dbReference type="PANTHER" id="PTHR31630:SF6">
    <property type="entry name" value="PHYTANOYL-COA DIOXYGENASE-RELATED"/>
    <property type="match status" value="1"/>
</dbReference>
<accession>A0A7S4JAC9</accession>
<protein>
    <recommendedName>
        <fullName evidence="3">Phytanoyl-CoA dioxygenase</fullName>
    </recommendedName>
</protein>
<organism evidence="2">
    <name type="scientific">Odontella aurita</name>
    <dbReference type="NCBI Taxonomy" id="265563"/>
    <lineage>
        <taxon>Eukaryota</taxon>
        <taxon>Sar</taxon>
        <taxon>Stramenopiles</taxon>
        <taxon>Ochrophyta</taxon>
        <taxon>Bacillariophyta</taxon>
        <taxon>Mediophyceae</taxon>
        <taxon>Biddulphiophycidae</taxon>
        <taxon>Eupodiscales</taxon>
        <taxon>Odontellaceae</taxon>
        <taxon>Odontella</taxon>
    </lineage>
</organism>
<feature type="compositionally biased region" description="Basic and acidic residues" evidence="1">
    <location>
        <begin position="1"/>
        <end position="12"/>
    </location>
</feature>
<dbReference type="Gene3D" id="2.60.120.620">
    <property type="entry name" value="q2cbj1_9rhob like domain"/>
    <property type="match status" value="1"/>
</dbReference>
<dbReference type="PANTHER" id="PTHR31630">
    <property type="entry name" value="PHYTANOYL-COA DIOXYGENASE-RELATED-RELATED"/>
    <property type="match status" value="1"/>
</dbReference>
<name>A0A7S4JAC9_9STRA</name>
<dbReference type="EMBL" id="HBKQ01035713">
    <property type="protein sequence ID" value="CAE2256776.1"/>
    <property type="molecule type" value="Transcribed_RNA"/>
</dbReference>
<proteinExistence type="predicted"/>
<evidence type="ECO:0000313" key="2">
    <source>
        <dbReference type="EMBL" id="CAE2256776.1"/>
    </source>
</evidence>
<dbReference type="SUPFAM" id="SSF51197">
    <property type="entry name" value="Clavaminate synthase-like"/>
    <property type="match status" value="1"/>
</dbReference>
<reference evidence="2" key="1">
    <citation type="submission" date="2021-01" db="EMBL/GenBank/DDBJ databases">
        <authorList>
            <person name="Corre E."/>
            <person name="Pelletier E."/>
            <person name="Niang G."/>
            <person name="Scheremetjew M."/>
            <person name="Finn R."/>
            <person name="Kale V."/>
            <person name="Holt S."/>
            <person name="Cochrane G."/>
            <person name="Meng A."/>
            <person name="Brown T."/>
            <person name="Cohen L."/>
        </authorList>
    </citation>
    <scope>NUCLEOTIDE SEQUENCE</scope>
    <source>
        <strain evidence="2">Isolate 1302-5</strain>
    </source>
</reference>